<dbReference type="Pfam" id="PF03176">
    <property type="entry name" value="MMPL"/>
    <property type="match status" value="2"/>
</dbReference>
<evidence type="ECO:0000256" key="3">
    <source>
        <dbReference type="ARBA" id="ARBA00022692"/>
    </source>
</evidence>
<feature type="domain" description="SSD" evidence="7">
    <location>
        <begin position="594"/>
        <end position="760"/>
    </location>
</feature>
<feature type="transmembrane region" description="Helical" evidence="6">
    <location>
        <begin position="701"/>
        <end position="726"/>
    </location>
</feature>
<organism evidence="8 9">
    <name type="scientific">Nicoliella spurrieriana</name>
    <dbReference type="NCBI Taxonomy" id="2925830"/>
    <lineage>
        <taxon>Bacteria</taxon>
        <taxon>Bacillati</taxon>
        <taxon>Bacillota</taxon>
        <taxon>Bacilli</taxon>
        <taxon>Lactobacillales</taxon>
        <taxon>Lactobacillaceae</taxon>
        <taxon>Nicoliella</taxon>
    </lineage>
</organism>
<feature type="transmembrane region" description="Helical" evidence="6">
    <location>
        <begin position="620"/>
        <end position="641"/>
    </location>
</feature>
<evidence type="ECO:0000313" key="8">
    <source>
        <dbReference type="EMBL" id="UQS86113.1"/>
    </source>
</evidence>
<dbReference type="PROSITE" id="PS50156">
    <property type="entry name" value="SSD"/>
    <property type="match status" value="2"/>
</dbReference>
<protein>
    <submittedName>
        <fullName evidence="8">MMPL family transporter</fullName>
    </submittedName>
</protein>
<feature type="transmembrane region" description="Helical" evidence="6">
    <location>
        <begin position="661"/>
        <end position="680"/>
    </location>
</feature>
<dbReference type="PANTHER" id="PTHR33406">
    <property type="entry name" value="MEMBRANE PROTEIN MJ1562-RELATED"/>
    <property type="match status" value="1"/>
</dbReference>
<dbReference type="KEGG" id="lbe:MOO44_00270"/>
<comment type="subcellular location">
    <subcellularLocation>
        <location evidence="1">Cell membrane</location>
        <topology evidence="1">Multi-pass membrane protein</topology>
    </subcellularLocation>
</comment>
<dbReference type="RefSeq" id="WP_260115920.1">
    <property type="nucleotide sequence ID" value="NZ_CP093360.1"/>
</dbReference>
<feature type="transmembrane region" description="Helical" evidence="6">
    <location>
        <begin position="592"/>
        <end position="613"/>
    </location>
</feature>
<evidence type="ECO:0000256" key="2">
    <source>
        <dbReference type="ARBA" id="ARBA00022475"/>
    </source>
</evidence>
<evidence type="ECO:0000313" key="9">
    <source>
        <dbReference type="Proteomes" id="UP000831181"/>
    </source>
</evidence>
<dbReference type="InterPro" id="IPR004869">
    <property type="entry name" value="MMPL_dom"/>
</dbReference>
<dbReference type="InterPro" id="IPR050545">
    <property type="entry name" value="Mycobact_MmpL"/>
</dbReference>
<dbReference type="InterPro" id="IPR000731">
    <property type="entry name" value="SSD"/>
</dbReference>
<feature type="transmembrane region" description="Helical" evidence="6">
    <location>
        <begin position="304"/>
        <end position="326"/>
    </location>
</feature>
<accession>A0A976X4N0</accession>
<dbReference type="Gene3D" id="1.20.1640.10">
    <property type="entry name" value="Multidrug efflux transporter AcrB transmembrane domain"/>
    <property type="match status" value="2"/>
</dbReference>
<keyword evidence="2" id="KW-1003">Cell membrane</keyword>
<dbReference type="PANTHER" id="PTHR33406:SF13">
    <property type="entry name" value="MEMBRANE PROTEIN YDFJ"/>
    <property type="match status" value="1"/>
</dbReference>
<geneLocation type="plasmid" evidence="8 9">
    <name>p1unnamed</name>
</geneLocation>
<feature type="transmembrane region" description="Helical" evidence="6">
    <location>
        <begin position="234"/>
        <end position="254"/>
    </location>
</feature>
<feature type="transmembrane region" description="Helical" evidence="6">
    <location>
        <begin position="205"/>
        <end position="228"/>
    </location>
</feature>
<name>A0A976X4N0_9LACO</name>
<evidence type="ECO:0000259" key="7">
    <source>
        <dbReference type="PROSITE" id="PS50156"/>
    </source>
</evidence>
<dbReference type="EMBL" id="CP093360">
    <property type="protein sequence ID" value="UQS86113.1"/>
    <property type="molecule type" value="Genomic_DNA"/>
</dbReference>
<reference evidence="8" key="1">
    <citation type="journal article" date="2022" name="Int. J. Syst. Evol. Microbiol.">
        <title>Apilactobacillus apisilvae sp. nov., Nicolia spurrieriana gen. nov. sp. nov., Bombilactobacillus folatiphilus sp. nov. and Bombilactobacillus thymidiniphilus sp. nov., four new lactic acid bacterial isolates from stingless bees Tetragonula carbonaria and Austroplebeia australis.</title>
        <authorList>
            <person name="Oliphant S.A."/>
            <person name="Watson-Haigh N.S."/>
            <person name="Sumby K.M."/>
            <person name="Gardner J."/>
            <person name="Groom S."/>
            <person name="Jiranek V."/>
        </authorList>
    </citation>
    <scope>NUCLEOTIDE SEQUENCE</scope>
    <source>
        <strain evidence="8">SGEP1_A5</strain>
    </source>
</reference>
<feature type="transmembrane region" description="Helical" evidence="6">
    <location>
        <begin position="180"/>
        <end position="198"/>
    </location>
</feature>
<feature type="transmembrane region" description="Helical" evidence="6">
    <location>
        <begin position="20"/>
        <end position="38"/>
    </location>
</feature>
<feature type="transmembrane region" description="Helical" evidence="6">
    <location>
        <begin position="357"/>
        <end position="376"/>
    </location>
</feature>
<feature type="domain" description="SSD" evidence="7">
    <location>
        <begin position="216"/>
        <end position="328"/>
    </location>
</feature>
<evidence type="ECO:0000256" key="6">
    <source>
        <dbReference type="SAM" id="Phobius"/>
    </source>
</evidence>
<keyword evidence="5 6" id="KW-0472">Membrane</keyword>
<keyword evidence="9" id="KW-1185">Reference proteome</keyword>
<sequence length="775" mass="84181">MSNMLNRWGQWSYQNKFKSLLAWLVVLVIFIAGVGKLGSNFNQNFTIKGLPSTEIQSTLKKEFKQNVNAGTMKVVIQSDQSNGVNQKDIKTKIQRALKNIRNQSGIKSVADPYTNQTISKDKSTTYISITFKKDARLVSQSQIKNVEKQFNSIKHHPQTKIAYDGSVQITPTELGGTSEIIGIVIAFILLLILFRSFVTAGLPIITAIVGLISGVLIVTIGSNFVTIVSVAQTLATMLSLAVGIDYALFIVNRYRGELRNHSPQQALGNALATAGSSVLFAGVTVVVALLGLSVIGMDFLTQMGVASAIAVVFAILSAVTLLPAVISLASKFIKADQNDPEQSADHPGWFTKSITKYPIITTLVSLVILIAVAIPAKNMRLGMPYNGSLPKDNTQRQAYDMISDKFGEGINAPLIGVVELNQNQSKAAQEKTLKQITNRVKEMRGTKMIVPVANQKAIAEMKTPAYQNKVKAQVTSQVQAQVKAAIQKDPTLATNTQKQQLLTKQYAAQAQKQAQAQAQQRAISPIPAQISSNHKYAMFVLIPKKGTEAVQTEQLTKKINDYAKTIKKNYGTNIILTGTNAVNIDTTNKLNGATPVFAGIVILLAFILLMFMFRSFLIPLVAMVGFGLSLLASFGVTTLTIQEGMFKEFLGISKGAPVLSFLPVIFIGILFGLAMDYEVFMVSRIREEYLKTGDNSHSVAVGIKSSGPVIITAALIMIAVFGSFALSTNPTIKSLGLSLAFGIFFDAFLVRLILVPSMIKILGKANWFFPGRKQK</sequence>
<feature type="transmembrane region" description="Helical" evidence="6">
    <location>
        <begin position="266"/>
        <end position="292"/>
    </location>
</feature>
<dbReference type="GO" id="GO:0005886">
    <property type="term" value="C:plasma membrane"/>
    <property type="evidence" value="ECO:0007669"/>
    <property type="project" value="UniProtKB-SubCell"/>
</dbReference>
<evidence type="ECO:0000256" key="5">
    <source>
        <dbReference type="ARBA" id="ARBA00023136"/>
    </source>
</evidence>
<evidence type="ECO:0000256" key="4">
    <source>
        <dbReference type="ARBA" id="ARBA00022989"/>
    </source>
</evidence>
<evidence type="ECO:0000256" key="1">
    <source>
        <dbReference type="ARBA" id="ARBA00004651"/>
    </source>
</evidence>
<dbReference type="SUPFAM" id="SSF82866">
    <property type="entry name" value="Multidrug efflux transporter AcrB transmembrane domain"/>
    <property type="match status" value="2"/>
</dbReference>
<keyword evidence="4 6" id="KW-1133">Transmembrane helix</keyword>
<gene>
    <name evidence="8" type="ORF">MOO44_00270</name>
</gene>
<keyword evidence="3 6" id="KW-0812">Transmembrane</keyword>
<proteinExistence type="predicted"/>
<feature type="transmembrane region" description="Helical" evidence="6">
    <location>
        <begin position="732"/>
        <end position="754"/>
    </location>
</feature>
<dbReference type="AlphaFoldDB" id="A0A976X4N0"/>
<dbReference type="Proteomes" id="UP000831181">
    <property type="component" value="Plasmid p1unnamed"/>
</dbReference>
<keyword evidence="8" id="KW-0614">Plasmid</keyword>